<accession>A0A6J5PPS7</accession>
<protein>
    <submittedName>
        <fullName evidence="1">Uncharacterized protein</fullName>
    </submittedName>
</protein>
<reference evidence="1" key="1">
    <citation type="submission" date="2020-05" db="EMBL/GenBank/DDBJ databases">
        <authorList>
            <person name="Chiriac C."/>
            <person name="Salcher M."/>
            <person name="Ghai R."/>
            <person name="Kavagutti S V."/>
        </authorList>
    </citation>
    <scope>NUCLEOTIDE SEQUENCE</scope>
</reference>
<gene>
    <name evidence="1" type="ORF">UFOVP972_6</name>
</gene>
<evidence type="ECO:0000313" key="1">
    <source>
        <dbReference type="EMBL" id="CAB4173870.1"/>
    </source>
</evidence>
<proteinExistence type="predicted"/>
<name>A0A6J5PPS7_9CAUD</name>
<dbReference type="EMBL" id="LR796923">
    <property type="protein sequence ID" value="CAB4173870.1"/>
    <property type="molecule type" value="Genomic_DNA"/>
</dbReference>
<organism evidence="1">
    <name type="scientific">uncultured Caudovirales phage</name>
    <dbReference type="NCBI Taxonomy" id="2100421"/>
    <lineage>
        <taxon>Viruses</taxon>
        <taxon>Duplodnaviria</taxon>
        <taxon>Heunggongvirae</taxon>
        <taxon>Uroviricota</taxon>
        <taxon>Caudoviricetes</taxon>
        <taxon>Peduoviridae</taxon>
        <taxon>Maltschvirus</taxon>
        <taxon>Maltschvirus maltsch</taxon>
    </lineage>
</organism>
<sequence length="244" mass="27729">MSSNKAGMSRENRAHLRDEIQSLLGSIGTDTHDDMVIDNEISEKTRPESPYDFEEMSSQFTVKAREITDSLFKNFVDIGIFEKNDYARHKKELDTINISNLFFQLKTIKITIIKVMEEITSGNTHPRLIEVMGQLQDKMASITKMQANYVLFLEDTYRQLNSATPINPDSEVVGSDSKEGQFFITVGTKNLINSLPDETKTNEIKVPTGSLIDPTKKSDLMRENNIQITDDDFGDDFMDITEII</sequence>